<dbReference type="Gene3D" id="3.40.190.10">
    <property type="entry name" value="Periplasmic binding protein-like II"/>
    <property type="match status" value="2"/>
</dbReference>
<dbReference type="SUPFAM" id="SSF53850">
    <property type="entry name" value="Periplasmic binding protein-like II"/>
    <property type="match status" value="1"/>
</dbReference>
<keyword evidence="4" id="KW-1185">Reference proteome</keyword>
<evidence type="ECO:0000313" key="3">
    <source>
        <dbReference type="EMBL" id="MFD0916423.1"/>
    </source>
</evidence>
<keyword evidence="1" id="KW-0732">Signal</keyword>
<dbReference type="PANTHER" id="PTHR30570">
    <property type="entry name" value="PERIPLASMIC PHOSPHATE BINDING COMPONENT OF PHOSPHATE ABC TRANSPORTER"/>
    <property type="match status" value="1"/>
</dbReference>
<dbReference type="EMBL" id="JBHTJV010000005">
    <property type="protein sequence ID" value="MFD0916423.1"/>
    <property type="molecule type" value="Genomic_DNA"/>
</dbReference>
<feature type="domain" description="PBP" evidence="2">
    <location>
        <begin position="20"/>
        <end position="207"/>
    </location>
</feature>
<reference evidence="4" key="1">
    <citation type="journal article" date="2019" name="Int. J. Syst. Evol. Microbiol.">
        <title>The Global Catalogue of Microorganisms (GCM) 10K type strain sequencing project: providing services to taxonomists for standard genome sequencing and annotation.</title>
        <authorList>
            <consortium name="The Broad Institute Genomics Platform"/>
            <consortium name="The Broad Institute Genome Sequencing Center for Infectious Disease"/>
            <person name="Wu L."/>
            <person name="Ma J."/>
        </authorList>
    </citation>
    <scope>NUCLEOTIDE SEQUENCE [LARGE SCALE GENOMIC DNA]</scope>
    <source>
        <strain evidence="4">CCUG 60023</strain>
    </source>
</reference>
<dbReference type="InterPro" id="IPR050811">
    <property type="entry name" value="Phosphate_ABC_transporter"/>
</dbReference>
<organism evidence="3 4">
    <name type="scientific">Pseudahrensia aquimaris</name>
    <dbReference type="NCBI Taxonomy" id="744461"/>
    <lineage>
        <taxon>Bacteria</taxon>
        <taxon>Pseudomonadati</taxon>
        <taxon>Pseudomonadota</taxon>
        <taxon>Alphaproteobacteria</taxon>
        <taxon>Hyphomicrobiales</taxon>
        <taxon>Ahrensiaceae</taxon>
        <taxon>Pseudahrensia</taxon>
    </lineage>
</organism>
<protein>
    <submittedName>
        <fullName evidence="3">Substrate-binding domain-containing protein</fullName>
    </submittedName>
</protein>
<evidence type="ECO:0000313" key="4">
    <source>
        <dbReference type="Proteomes" id="UP001597101"/>
    </source>
</evidence>
<name>A0ABW3FFA3_9HYPH</name>
<gene>
    <name evidence="3" type="ORF">ACFQ14_08395</name>
</gene>
<comment type="caution">
    <text evidence="3">The sequence shown here is derived from an EMBL/GenBank/DDBJ whole genome shotgun (WGS) entry which is preliminary data.</text>
</comment>
<accession>A0ABW3FFA3</accession>
<dbReference type="PANTHER" id="PTHR30570:SF1">
    <property type="entry name" value="PHOSPHATE-BINDING PROTEIN PSTS"/>
    <property type="match status" value="1"/>
</dbReference>
<sequence>MKALVMASIVLSLATAAVEARPIQVVGTGDGMELVRALGAAFTSDNPDTVILVPPSIGSGGGIAAVGGRKAPLARVARPLKPTEEASGLVARAMFRLPSAIYTHPDLAIESLSHEQLIGIYSGAVNNWAALGGPDLRIKVVRREDTDSTLAVLRRSMPGWDDLELTTRSKIAVTTQDSVESVKSTLGAIGFGPFSRVLEESVNVLKIEGLHPTDQGYFSAVTVSYVWRRDDLRDDAKAFVDYGQSPKAQALLSALGAVPIAGDDADATGTVAQ</sequence>
<proteinExistence type="predicted"/>
<dbReference type="InterPro" id="IPR024370">
    <property type="entry name" value="PBP_domain"/>
</dbReference>
<dbReference type="RefSeq" id="WP_377212277.1">
    <property type="nucleotide sequence ID" value="NZ_JBHTJV010000005.1"/>
</dbReference>
<evidence type="ECO:0000259" key="2">
    <source>
        <dbReference type="Pfam" id="PF12849"/>
    </source>
</evidence>
<evidence type="ECO:0000256" key="1">
    <source>
        <dbReference type="ARBA" id="ARBA00022729"/>
    </source>
</evidence>
<dbReference type="Pfam" id="PF12849">
    <property type="entry name" value="PBP_like_2"/>
    <property type="match status" value="1"/>
</dbReference>
<dbReference type="Proteomes" id="UP001597101">
    <property type="component" value="Unassembled WGS sequence"/>
</dbReference>